<dbReference type="CDD" id="cd00342">
    <property type="entry name" value="gram_neg_porins"/>
    <property type="match status" value="1"/>
</dbReference>
<dbReference type="GO" id="GO:0009279">
    <property type="term" value="C:cell outer membrane"/>
    <property type="evidence" value="ECO:0007669"/>
    <property type="project" value="UniProtKB-SubCell"/>
</dbReference>
<name>A0A2I2M9Z6_9FLAO</name>
<dbReference type="PRINTS" id="PR00182">
    <property type="entry name" value="ECOLNEIPORIN"/>
</dbReference>
<dbReference type="InterPro" id="IPR023614">
    <property type="entry name" value="Porin_dom_sf"/>
</dbReference>
<sequence>MKKMMIAAMVLGVFAANAQEKLKKKDSQKVTVYGSFRPSVTYRNDRAANIKSVDVTDFFSRLGFKAEQKIDKNLTAFVQGEWDIDIEGDADFGDARLGYAGLKGNWGRIAIGKQWSPHYNIIAEVTDVFNHRSSPFAYDTQSPFRTNNLVTYKNTLGNFKIDAGVQINGDSGSTNGGVTDDAYGRSYVDTAIFGVGYTAENFYLGASFLSDKDKTAVKRDIFAFAASTTLFNNLYTAINYQNINIKTPADVKLDASTLDVAAVYSFNESYNAKASYFNYDNGTVNGNGFNFTFEKRFKKSVRTYIEVLNYNDSDKPAITNVSVGLRYDLSYDLL</sequence>
<proteinExistence type="predicted"/>
<feature type="signal peptide" evidence="11">
    <location>
        <begin position="1"/>
        <end position="18"/>
    </location>
</feature>
<evidence type="ECO:0000259" key="12">
    <source>
        <dbReference type="Pfam" id="PF13609"/>
    </source>
</evidence>
<dbReference type="GO" id="GO:0034220">
    <property type="term" value="P:monoatomic ion transmembrane transport"/>
    <property type="evidence" value="ECO:0007669"/>
    <property type="project" value="InterPro"/>
</dbReference>
<evidence type="ECO:0000256" key="5">
    <source>
        <dbReference type="ARBA" id="ARBA00022692"/>
    </source>
</evidence>
<dbReference type="AlphaFoldDB" id="A0A2I2M9Z6"/>
<evidence type="ECO:0000256" key="9">
    <source>
        <dbReference type="ARBA" id="ARBA00023136"/>
    </source>
</evidence>
<evidence type="ECO:0000313" key="14">
    <source>
        <dbReference type="Proteomes" id="UP000490060"/>
    </source>
</evidence>
<protein>
    <submittedName>
        <fullName evidence="13">Outer membrane protein (Porin)</fullName>
    </submittedName>
</protein>
<gene>
    <name evidence="13" type="ORF">TNO010_40001</name>
</gene>
<dbReference type="PANTHER" id="PTHR34501">
    <property type="entry name" value="PROTEIN YDDL-RELATED"/>
    <property type="match status" value="1"/>
</dbReference>
<organism evidence="13 14">
    <name type="scientific">Tenacibaculum finnmarkense genomovar ulcerans</name>
    <dbReference type="NCBI Taxonomy" id="2781388"/>
    <lineage>
        <taxon>Bacteria</taxon>
        <taxon>Pseudomonadati</taxon>
        <taxon>Bacteroidota</taxon>
        <taxon>Flavobacteriia</taxon>
        <taxon>Flavobacteriales</taxon>
        <taxon>Flavobacteriaceae</taxon>
        <taxon>Tenacibaculum</taxon>
        <taxon>Tenacibaculum finnmarkense</taxon>
    </lineage>
</organism>
<dbReference type="InterPro" id="IPR050298">
    <property type="entry name" value="Gram-neg_bact_OMP"/>
</dbReference>
<keyword evidence="9" id="KW-0472">Membrane</keyword>
<evidence type="ECO:0000256" key="2">
    <source>
        <dbReference type="ARBA" id="ARBA00011233"/>
    </source>
</evidence>
<evidence type="ECO:0000256" key="6">
    <source>
        <dbReference type="ARBA" id="ARBA00022729"/>
    </source>
</evidence>
<evidence type="ECO:0000256" key="3">
    <source>
        <dbReference type="ARBA" id="ARBA00022448"/>
    </source>
</evidence>
<evidence type="ECO:0000256" key="7">
    <source>
        <dbReference type="ARBA" id="ARBA00023065"/>
    </source>
</evidence>
<accession>A0A2I2M9Z6</accession>
<dbReference type="PANTHER" id="PTHR34501:SF9">
    <property type="entry name" value="MAJOR OUTER MEMBRANE PROTEIN P.IA"/>
    <property type="match status" value="1"/>
</dbReference>
<dbReference type="InterPro" id="IPR001702">
    <property type="entry name" value="Porin_Gram-ve"/>
</dbReference>
<dbReference type="SUPFAM" id="SSF56935">
    <property type="entry name" value="Porins"/>
    <property type="match status" value="1"/>
</dbReference>
<reference evidence="13 14" key="1">
    <citation type="submission" date="2017-11" db="EMBL/GenBank/DDBJ databases">
        <authorList>
            <person name="Duchaud E."/>
        </authorList>
    </citation>
    <scope>NUCLEOTIDE SEQUENCE [LARGE SCALE GENOMIC DNA]</scope>
    <source>
        <strain evidence="13 14">TNO010</strain>
    </source>
</reference>
<comment type="subcellular location">
    <subcellularLocation>
        <location evidence="1">Cell outer membrane</location>
        <topology evidence="1">Multi-pass membrane protein</topology>
    </subcellularLocation>
</comment>
<keyword evidence="10" id="KW-0998">Cell outer membrane</keyword>
<evidence type="ECO:0000256" key="10">
    <source>
        <dbReference type="ARBA" id="ARBA00023237"/>
    </source>
</evidence>
<dbReference type="EMBL" id="OENE01000034">
    <property type="protein sequence ID" value="SOU89368.1"/>
    <property type="molecule type" value="Genomic_DNA"/>
</dbReference>
<dbReference type="Gene3D" id="2.40.160.10">
    <property type="entry name" value="Porin"/>
    <property type="match status" value="1"/>
</dbReference>
<dbReference type="GO" id="GO:0015288">
    <property type="term" value="F:porin activity"/>
    <property type="evidence" value="ECO:0007669"/>
    <property type="project" value="UniProtKB-KW"/>
</dbReference>
<feature type="chain" id="PRO_5014147660" evidence="11">
    <location>
        <begin position="19"/>
        <end position="334"/>
    </location>
</feature>
<comment type="subunit">
    <text evidence="2">Homotrimer.</text>
</comment>
<keyword evidence="6 11" id="KW-0732">Signal</keyword>
<dbReference type="InterPro" id="IPR033900">
    <property type="entry name" value="Gram_neg_porin_domain"/>
</dbReference>
<evidence type="ECO:0000256" key="1">
    <source>
        <dbReference type="ARBA" id="ARBA00004571"/>
    </source>
</evidence>
<dbReference type="RefSeq" id="WP_172505640.1">
    <property type="nucleotide sequence ID" value="NZ_OENE01000034.1"/>
</dbReference>
<keyword evidence="4" id="KW-1134">Transmembrane beta strand</keyword>
<dbReference type="Proteomes" id="UP000490060">
    <property type="component" value="Unassembled WGS sequence"/>
</dbReference>
<keyword evidence="5" id="KW-0812">Transmembrane</keyword>
<dbReference type="Pfam" id="PF13609">
    <property type="entry name" value="Porin_4"/>
    <property type="match status" value="1"/>
</dbReference>
<evidence type="ECO:0000256" key="4">
    <source>
        <dbReference type="ARBA" id="ARBA00022452"/>
    </source>
</evidence>
<feature type="domain" description="Porin" evidence="12">
    <location>
        <begin position="8"/>
        <end position="314"/>
    </location>
</feature>
<keyword evidence="8" id="KW-0626">Porin</keyword>
<dbReference type="GO" id="GO:0046930">
    <property type="term" value="C:pore complex"/>
    <property type="evidence" value="ECO:0007669"/>
    <property type="project" value="UniProtKB-KW"/>
</dbReference>
<keyword evidence="3" id="KW-0813">Transport</keyword>
<evidence type="ECO:0000256" key="8">
    <source>
        <dbReference type="ARBA" id="ARBA00023114"/>
    </source>
</evidence>
<evidence type="ECO:0000256" key="11">
    <source>
        <dbReference type="SAM" id="SignalP"/>
    </source>
</evidence>
<evidence type="ECO:0000313" key="13">
    <source>
        <dbReference type="EMBL" id="SOU89368.1"/>
    </source>
</evidence>
<keyword evidence="7" id="KW-0406">Ion transport</keyword>